<dbReference type="PROSITE" id="PS51186">
    <property type="entry name" value="GNAT"/>
    <property type="match status" value="1"/>
</dbReference>
<dbReference type="Gene3D" id="3.40.630.30">
    <property type="match status" value="1"/>
</dbReference>
<dbReference type="STRING" id="1005945.SAMN05216561_1089"/>
<dbReference type="SUPFAM" id="SSF55729">
    <property type="entry name" value="Acyl-CoA N-acyltransferases (Nat)"/>
    <property type="match status" value="1"/>
</dbReference>
<dbReference type="InterPro" id="IPR000182">
    <property type="entry name" value="GNAT_dom"/>
</dbReference>
<evidence type="ECO:0000256" key="2">
    <source>
        <dbReference type="ARBA" id="ARBA00023315"/>
    </source>
</evidence>
<accession>A0A1I3HVP5</accession>
<dbReference type="PANTHER" id="PTHR43877">
    <property type="entry name" value="AMINOALKYLPHOSPHONATE N-ACETYLTRANSFERASE-RELATED-RELATED"/>
    <property type="match status" value="1"/>
</dbReference>
<dbReference type="PANTHER" id="PTHR43877:SF2">
    <property type="entry name" value="AMINOALKYLPHOSPHONATE N-ACETYLTRANSFERASE-RELATED"/>
    <property type="match status" value="1"/>
</dbReference>
<dbReference type="Proteomes" id="UP000198649">
    <property type="component" value="Unassembled WGS sequence"/>
</dbReference>
<dbReference type="GO" id="GO:0016747">
    <property type="term" value="F:acyltransferase activity, transferring groups other than amino-acyl groups"/>
    <property type="evidence" value="ECO:0007669"/>
    <property type="project" value="InterPro"/>
</dbReference>
<organism evidence="4 5">
    <name type="scientific">Nocardioides psychrotolerans</name>
    <dbReference type="NCBI Taxonomy" id="1005945"/>
    <lineage>
        <taxon>Bacteria</taxon>
        <taxon>Bacillati</taxon>
        <taxon>Actinomycetota</taxon>
        <taxon>Actinomycetes</taxon>
        <taxon>Propionibacteriales</taxon>
        <taxon>Nocardioidaceae</taxon>
        <taxon>Nocardioides</taxon>
    </lineage>
</organism>
<dbReference type="InterPro" id="IPR050832">
    <property type="entry name" value="Bact_Acetyltransf"/>
</dbReference>
<dbReference type="Pfam" id="PF00583">
    <property type="entry name" value="Acetyltransf_1"/>
    <property type="match status" value="1"/>
</dbReference>
<dbReference type="EMBL" id="FOQG01000008">
    <property type="protein sequence ID" value="SFI39828.1"/>
    <property type="molecule type" value="Genomic_DNA"/>
</dbReference>
<evidence type="ECO:0000313" key="4">
    <source>
        <dbReference type="EMBL" id="SFI39828.1"/>
    </source>
</evidence>
<protein>
    <submittedName>
        <fullName evidence="4">Acetyltransferase (GNAT) family protein</fullName>
    </submittedName>
</protein>
<dbReference type="CDD" id="cd04301">
    <property type="entry name" value="NAT_SF"/>
    <property type="match status" value="1"/>
</dbReference>
<feature type="domain" description="N-acetyltransferase" evidence="3">
    <location>
        <begin position="10"/>
        <end position="167"/>
    </location>
</feature>
<reference evidence="4 5" key="1">
    <citation type="submission" date="2016-10" db="EMBL/GenBank/DDBJ databases">
        <authorList>
            <person name="de Groot N.N."/>
        </authorList>
    </citation>
    <scope>NUCLEOTIDE SEQUENCE [LARGE SCALE GENOMIC DNA]</scope>
    <source>
        <strain evidence="4 5">CGMCC 1.11156</strain>
    </source>
</reference>
<sequence length="167" mass="18404">MNTPPLHEDTTLRLDQVGYGHPDATRLIEQVQEEYVVRYGGRDESPVDPLMFDPPHGTFLVGYLDEEPVATGAWRRSSVEALGTTETCEIKRMYVVPLARGAGHARTVLSRLEETARAAGARAMVLETGLAQPEAIALYESSGYVTVPGFGHYRDSPMNRCLAKQLD</sequence>
<name>A0A1I3HVP5_9ACTN</name>
<evidence type="ECO:0000313" key="5">
    <source>
        <dbReference type="Proteomes" id="UP000198649"/>
    </source>
</evidence>
<dbReference type="RefSeq" id="WP_246166268.1">
    <property type="nucleotide sequence ID" value="NZ_BKAF01000015.1"/>
</dbReference>
<proteinExistence type="predicted"/>
<keyword evidence="1 4" id="KW-0808">Transferase</keyword>
<keyword evidence="5" id="KW-1185">Reference proteome</keyword>
<dbReference type="InterPro" id="IPR016181">
    <property type="entry name" value="Acyl_CoA_acyltransferase"/>
</dbReference>
<evidence type="ECO:0000256" key="1">
    <source>
        <dbReference type="ARBA" id="ARBA00022679"/>
    </source>
</evidence>
<dbReference type="AlphaFoldDB" id="A0A1I3HVP5"/>
<gene>
    <name evidence="4" type="ORF">SAMN05216561_1089</name>
</gene>
<keyword evidence="2" id="KW-0012">Acyltransferase</keyword>
<evidence type="ECO:0000259" key="3">
    <source>
        <dbReference type="PROSITE" id="PS51186"/>
    </source>
</evidence>